<dbReference type="Proteomes" id="UP000784294">
    <property type="component" value="Unassembled WGS sequence"/>
</dbReference>
<sequence length="74" mass="8108">MSDQSPLLLRRIPPLSACLSDLTPSLPPYPRHFQGVVLPSASMSKPSNVWILISAWQPNLTLQIPLLLCGMVTV</sequence>
<name>A0A3S4ZKA1_9PLAT</name>
<evidence type="ECO:0000313" key="2">
    <source>
        <dbReference type="Proteomes" id="UP000784294"/>
    </source>
</evidence>
<dbReference type="EMBL" id="CAAALY010018456">
    <property type="protein sequence ID" value="VEL13660.1"/>
    <property type="molecule type" value="Genomic_DNA"/>
</dbReference>
<evidence type="ECO:0000313" key="1">
    <source>
        <dbReference type="EMBL" id="VEL13660.1"/>
    </source>
</evidence>
<keyword evidence="2" id="KW-1185">Reference proteome</keyword>
<comment type="caution">
    <text evidence="1">The sequence shown here is derived from an EMBL/GenBank/DDBJ whole genome shotgun (WGS) entry which is preliminary data.</text>
</comment>
<dbReference type="AlphaFoldDB" id="A0A3S4ZKA1"/>
<proteinExistence type="predicted"/>
<reference evidence="1" key="1">
    <citation type="submission" date="2018-11" db="EMBL/GenBank/DDBJ databases">
        <authorList>
            <consortium name="Pathogen Informatics"/>
        </authorList>
    </citation>
    <scope>NUCLEOTIDE SEQUENCE</scope>
</reference>
<organism evidence="1 2">
    <name type="scientific">Protopolystoma xenopodis</name>
    <dbReference type="NCBI Taxonomy" id="117903"/>
    <lineage>
        <taxon>Eukaryota</taxon>
        <taxon>Metazoa</taxon>
        <taxon>Spiralia</taxon>
        <taxon>Lophotrochozoa</taxon>
        <taxon>Platyhelminthes</taxon>
        <taxon>Monogenea</taxon>
        <taxon>Polyopisthocotylea</taxon>
        <taxon>Polystomatidea</taxon>
        <taxon>Polystomatidae</taxon>
        <taxon>Protopolystoma</taxon>
    </lineage>
</organism>
<gene>
    <name evidence="1" type="ORF">PXEA_LOCUS7100</name>
</gene>
<protein>
    <submittedName>
        <fullName evidence="1">Uncharacterized protein</fullName>
    </submittedName>
</protein>
<accession>A0A3S4ZKA1</accession>